<dbReference type="Proteomes" id="UP000203479">
    <property type="component" value="Segment"/>
</dbReference>
<dbReference type="OrthoDB" id="17425at10239"/>
<dbReference type="RefSeq" id="YP_009195320.1">
    <property type="nucleotide sequence ID" value="NC_028759.1"/>
</dbReference>
<sequence length="104" mass="11479">MMADRIELSDVERQAAYCALSPLLASVALNRSQPDYALGPVVDAVVSAINEARRVKHYRIELLVTSTDAEAQITERVEDAESAFGGRIVDSAVYEVTHFEPRRS</sequence>
<name>A0A0M5M6I8_9CAUD</name>
<gene>
    <name evidence="1" type="ORF">SEA_MUFASA_74</name>
</gene>
<dbReference type="KEGG" id="vg:26622604"/>
<proteinExistence type="predicted"/>
<keyword evidence="2" id="KW-1185">Reference proteome</keyword>
<dbReference type="EMBL" id="KT591490">
    <property type="protein sequence ID" value="ALF00508.1"/>
    <property type="molecule type" value="Genomic_DNA"/>
</dbReference>
<dbReference type="GeneID" id="26622604"/>
<accession>A0A0M5M6I8</accession>
<protein>
    <submittedName>
        <fullName evidence="1">Uncharacterized protein</fullName>
    </submittedName>
</protein>
<evidence type="ECO:0000313" key="2">
    <source>
        <dbReference type="Proteomes" id="UP000203479"/>
    </source>
</evidence>
<organism evidence="1 2">
    <name type="scientific">Mycobacterium phage Mufasa</name>
    <dbReference type="NCBI Taxonomy" id="1718600"/>
    <lineage>
        <taxon>Viruses</taxon>
        <taxon>Duplodnaviria</taxon>
        <taxon>Heunggongvirae</taxon>
        <taxon>Uroviricota</taxon>
        <taxon>Caudoviricetes</taxon>
        <taxon>Weiservirinae</taxon>
        <taxon>Timquatrovirus</taxon>
        <taxon>Timquatrovirus mufasa</taxon>
    </lineage>
</organism>
<reference evidence="1 2" key="1">
    <citation type="submission" date="2015-08" db="EMBL/GenBank/DDBJ databases">
        <authorList>
            <person name="Bailey A.M."/>
            <person name="Bennett K.E."/>
            <person name="Carter P.S."/>
            <person name="Deans N.C."/>
            <person name="Dyle E.V."/>
            <person name="Florea A."/>
            <person name="Giraldo T.A."/>
            <person name="Hayes M.A."/>
            <person name="Ikejiani J."/>
            <person name="Seawell W.C."/>
            <person name="Shah H."/>
            <person name="Toussaint T.E."/>
            <person name="Coleman D."/>
            <person name="Hammonds-Odie L.P."/>
            <person name="Barrera A.L."/>
            <person name="Serrano M.G."/>
            <person name="Buck G."/>
            <person name="Lee V."/>
            <person name="Wang Y."/>
            <person name="Carvalho R."/>
            <person name="Voegtly L."/>
            <person name="Shi R."/>
            <person name="Duckworth R."/>
            <person name="Johnson A."/>
            <person name="Loviza R."/>
            <person name="Walstead R."/>
            <person name="Shah Z."/>
            <person name="Kiflezghi M."/>
            <person name="Wade K."/>
            <person name="Anders K.R."/>
            <person name="Bradley K.W."/>
            <person name="Asai D.J."/>
            <person name="Bowman C.A."/>
            <person name="Russell D.A."/>
            <person name="Pope W.H."/>
            <person name="Jacobs-Sera D."/>
            <person name="Hendrix R.W."/>
            <person name="Hatfull G.F."/>
        </authorList>
    </citation>
    <scope>NUCLEOTIDE SEQUENCE [LARGE SCALE GENOMIC DNA]</scope>
</reference>
<evidence type="ECO:0000313" key="1">
    <source>
        <dbReference type="EMBL" id="ALF00508.1"/>
    </source>
</evidence>